<dbReference type="EMBL" id="JRKJ01000016">
    <property type="protein sequence ID" value="KGQ18787.1"/>
    <property type="molecule type" value="Genomic_DNA"/>
</dbReference>
<keyword evidence="2" id="KW-1185">Reference proteome</keyword>
<evidence type="ECO:0000313" key="1">
    <source>
        <dbReference type="EMBL" id="KGQ18787.1"/>
    </source>
</evidence>
<dbReference type="AlphaFoldDB" id="A0A0A2WJ94"/>
<protein>
    <submittedName>
        <fullName evidence="1">Uncharacterized protein</fullName>
    </submittedName>
</protein>
<dbReference type="STRING" id="1300345.LF41_320"/>
<gene>
    <name evidence="1" type="ORF">LF41_320</name>
</gene>
<sequence>MPKGGSWRGRATARLHRNGTPRVRLNWQWVTLAVEVRASRNESKTICTQRTRIAPVNANDQGPDARWPASRVDCVRSNAQFAVSLEYRCTWSWMGKGRCTRNWPAHCAWCRWGPPPGRDCLRRAGSRTNCGSHATRSWPRTNSCASKA</sequence>
<reference evidence="1 2" key="1">
    <citation type="submission" date="2014-09" db="EMBL/GenBank/DDBJ databases">
        <title>Genome sequences of Lysobacter dokdonensis DS-58.</title>
        <authorList>
            <person name="Kim J.F."/>
            <person name="Kwak M.-J."/>
        </authorList>
    </citation>
    <scope>NUCLEOTIDE SEQUENCE [LARGE SCALE GENOMIC DNA]</scope>
    <source>
        <strain evidence="1 2">DS-58</strain>
    </source>
</reference>
<name>A0A0A2WJ94_9GAMM</name>
<dbReference type="Proteomes" id="UP000030518">
    <property type="component" value="Unassembled WGS sequence"/>
</dbReference>
<proteinExistence type="predicted"/>
<evidence type="ECO:0000313" key="2">
    <source>
        <dbReference type="Proteomes" id="UP000030518"/>
    </source>
</evidence>
<accession>A0A0A2WJ94</accession>
<organism evidence="1 2">
    <name type="scientific">Lysobacter dokdonensis DS-58</name>
    <dbReference type="NCBI Taxonomy" id="1300345"/>
    <lineage>
        <taxon>Bacteria</taxon>
        <taxon>Pseudomonadati</taxon>
        <taxon>Pseudomonadota</taxon>
        <taxon>Gammaproteobacteria</taxon>
        <taxon>Lysobacterales</taxon>
        <taxon>Lysobacteraceae</taxon>
        <taxon>Noviluteimonas</taxon>
    </lineage>
</organism>
<comment type="caution">
    <text evidence="1">The sequence shown here is derived from an EMBL/GenBank/DDBJ whole genome shotgun (WGS) entry which is preliminary data.</text>
</comment>